<sequence>MNRSRFLVLRIGLILTIGVGCQKTSPPETMIFGPGHQDYSKPIQNGYLLYRSSAHEVFVSPETWGENTPRIPSEIIRINHYKTFVIAERRVATVQEKTDYWILNTKVPTVWGGMTKEEMNNKMDSLQIPTSIQLIAVDVY</sequence>
<dbReference type="KEGG" id="rhoz:GXP67_02780"/>
<dbReference type="Proteomes" id="UP000480178">
    <property type="component" value="Chromosome"/>
</dbReference>
<evidence type="ECO:0000313" key="2">
    <source>
        <dbReference type="EMBL" id="QHT66170.1"/>
    </source>
</evidence>
<protein>
    <submittedName>
        <fullName evidence="1">DUF3997 domain-containing protein</fullName>
    </submittedName>
</protein>
<gene>
    <name evidence="1" type="ORF">GXP67_02780</name>
    <name evidence="2" type="ORF">GXP67_05550</name>
</gene>
<dbReference type="InterPro" id="IPR025059">
    <property type="entry name" value="DUF3997"/>
</dbReference>
<reference evidence="1 3" key="1">
    <citation type="submission" date="2020-01" db="EMBL/GenBank/DDBJ databases">
        <authorList>
            <person name="Kim M.K."/>
        </authorList>
    </citation>
    <scope>NUCLEOTIDE SEQUENCE [LARGE SCALE GENOMIC DNA]</scope>
    <source>
        <strain evidence="1 3">172606-1</strain>
    </source>
</reference>
<dbReference type="EMBL" id="CP048222">
    <property type="protein sequence ID" value="QHT66170.1"/>
    <property type="molecule type" value="Genomic_DNA"/>
</dbReference>
<accession>A0A6C0GCH8</accession>
<evidence type="ECO:0000313" key="3">
    <source>
        <dbReference type="Proteomes" id="UP000480178"/>
    </source>
</evidence>
<keyword evidence="3" id="KW-1185">Reference proteome</keyword>
<dbReference type="AlphaFoldDB" id="A0A6C0GCH8"/>
<dbReference type="PROSITE" id="PS51257">
    <property type="entry name" value="PROKAR_LIPOPROTEIN"/>
    <property type="match status" value="1"/>
</dbReference>
<proteinExistence type="predicted"/>
<organism evidence="1 3">
    <name type="scientific">Rhodocytophaga rosea</name>
    <dbReference type="NCBI Taxonomy" id="2704465"/>
    <lineage>
        <taxon>Bacteria</taxon>
        <taxon>Pseudomonadati</taxon>
        <taxon>Bacteroidota</taxon>
        <taxon>Cytophagia</taxon>
        <taxon>Cytophagales</taxon>
        <taxon>Rhodocytophagaceae</taxon>
        <taxon>Rhodocytophaga</taxon>
    </lineage>
</organism>
<dbReference type="EMBL" id="CP048222">
    <property type="protein sequence ID" value="QHT65665.1"/>
    <property type="molecule type" value="Genomic_DNA"/>
</dbReference>
<name>A0A6C0GCH8_9BACT</name>
<evidence type="ECO:0000313" key="1">
    <source>
        <dbReference type="EMBL" id="QHT65665.1"/>
    </source>
</evidence>
<dbReference type="RefSeq" id="WP_162441746.1">
    <property type="nucleotide sequence ID" value="NZ_CP048222.1"/>
</dbReference>
<dbReference type="Pfam" id="PF13162">
    <property type="entry name" value="DUF3997"/>
    <property type="match status" value="1"/>
</dbReference>
<dbReference type="KEGG" id="rhoz:GXP67_05550"/>